<dbReference type="InterPro" id="IPR013083">
    <property type="entry name" value="Znf_RING/FYVE/PHD"/>
</dbReference>
<dbReference type="PRINTS" id="PR01407">
    <property type="entry name" value="BUTYPHLNCDUF"/>
</dbReference>
<evidence type="ECO:0000256" key="2">
    <source>
        <dbReference type="ARBA" id="ARBA00022771"/>
    </source>
</evidence>
<dbReference type="GeneTree" id="ENSGT00940000163187"/>
<dbReference type="SMART" id="SM00589">
    <property type="entry name" value="PRY"/>
    <property type="match status" value="1"/>
</dbReference>
<keyword evidence="3" id="KW-0862">Zinc</keyword>
<dbReference type="PANTHER" id="PTHR24103">
    <property type="entry name" value="E3 UBIQUITIN-PROTEIN LIGASE TRIM"/>
    <property type="match status" value="1"/>
</dbReference>
<dbReference type="Pfam" id="PF15227">
    <property type="entry name" value="zf-C3HC4_4"/>
    <property type="match status" value="1"/>
</dbReference>
<evidence type="ECO:0000259" key="6">
    <source>
        <dbReference type="PROSITE" id="PS50188"/>
    </source>
</evidence>
<evidence type="ECO:0000256" key="4">
    <source>
        <dbReference type="PROSITE-ProRule" id="PRU00175"/>
    </source>
</evidence>
<dbReference type="InterPro" id="IPR037960">
    <property type="entry name" value="SPRY/PRY_RFPL"/>
</dbReference>
<gene>
    <name evidence="7" type="primary">RFPL4A</name>
</gene>
<evidence type="ECO:0000313" key="7">
    <source>
        <dbReference type="Ensembl" id="ENSFCTP00005050493.1"/>
    </source>
</evidence>
<dbReference type="PROSITE" id="PS50188">
    <property type="entry name" value="B302_SPRY"/>
    <property type="match status" value="1"/>
</dbReference>
<reference evidence="7" key="2">
    <citation type="submission" date="2025-08" db="UniProtKB">
        <authorList>
            <consortium name="Ensembl"/>
        </authorList>
    </citation>
    <scope>IDENTIFICATION</scope>
    <source>
        <strain evidence="7">breed Abyssinian</strain>
    </source>
</reference>
<evidence type="ECO:0000256" key="3">
    <source>
        <dbReference type="ARBA" id="ARBA00022833"/>
    </source>
</evidence>
<dbReference type="InterPro" id="IPR006574">
    <property type="entry name" value="PRY"/>
</dbReference>
<dbReference type="Gene3D" id="3.30.40.10">
    <property type="entry name" value="Zinc/RING finger domain, C3HC4 (zinc finger)"/>
    <property type="match status" value="1"/>
</dbReference>
<evidence type="ECO:0000259" key="5">
    <source>
        <dbReference type="PROSITE" id="PS50089"/>
    </source>
</evidence>
<dbReference type="PROSITE" id="PS50089">
    <property type="entry name" value="ZF_RING_2"/>
    <property type="match status" value="1"/>
</dbReference>
<sequence>MYLSHFRTAAGTRPGARAEEIHYGRSPRAGPERSLANTDMVSKAPATAVLPLTPGCGFCPVQTGAMAEHFKEVSRCLVCLAYLETPMYLKCGYVCCLRCLDSLQREPDGAGLLCPSCSVVSQKEDIRPGSQLGRLVAKIKELEPQLRAVLRMNPKIRKFQVDVTLDVDTANGYLVISEDLKSVHCGYSRQNRTPRAERFDYALCVLGSPGFSSGRHYWEVDVGTSKEWDVGVCRDSAHRQGPVLLSSEFGFWTVGLRTDLFQAGTMPVTVLSVSPGLHRVGVFLDRNFGTVSFYHVSDGSHIFTFTEIPATETLRPFFAPGNPTADGQEVLRICPVRSPGVASNPAGSGQNK</sequence>
<dbReference type="Gene3D" id="2.60.120.920">
    <property type="match status" value="1"/>
</dbReference>
<evidence type="ECO:0000256" key="1">
    <source>
        <dbReference type="ARBA" id="ARBA00022723"/>
    </source>
</evidence>
<keyword evidence="2 4" id="KW-0863">Zinc-finger</keyword>
<dbReference type="SUPFAM" id="SSF49899">
    <property type="entry name" value="Concanavalin A-like lectins/glucanases"/>
    <property type="match status" value="1"/>
</dbReference>
<dbReference type="InterPro" id="IPR001841">
    <property type="entry name" value="Znf_RING"/>
</dbReference>
<dbReference type="InterPro" id="IPR003877">
    <property type="entry name" value="SPRY_dom"/>
</dbReference>
<dbReference type="Pfam" id="PF11002">
    <property type="entry name" value="RDM"/>
    <property type="match status" value="1"/>
</dbReference>
<dbReference type="Pfam" id="PF00622">
    <property type="entry name" value="SPRY"/>
    <property type="match status" value="1"/>
</dbReference>
<dbReference type="InterPro" id="IPR022723">
    <property type="entry name" value="RDM_domain_RFPL"/>
</dbReference>
<dbReference type="SUPFAM" id="SSF57850">
    <property type="entry name" value="RING/U-box"/>
    <property type="match status" value="1"/>
</dbReference>
<proteinExistence type="predicted"/>
<protein>
    <submittedName>
        <fullName evidence="7">Ret finger protein like 4A</fullName>
    </submittedName>
</protein>
<dbReference type="SMART" id="SM00449">
    <property type="entry name" value="SPRY"/>
    <property type="match status" value="1"/>
</dbReference>
<reference evidence="7 8" key="1">
    <citation type="submission" date="2021-02" db="EMBL/GenBank/DDBJ databases">
        <title>Safari Cat Assemblies.</title>
        <authorList>
            <person name="Bredemeyer K.R."/>
            <person name="Murphy W.J."/>
        </authorList>
    </citation>
    <scope>NUCLEOTIDE SEQUENCE [LARGE SCALE GENOMIC DNA]</scope>
</reference>
<organism evidence="7 8">
    <name type="scientific">Felis catus</name>
    <name type="common">Cat</name>
    <name type="synonym">Felis silvestris catus</name>
    <dbReference type="NCBI Taxonomy" id="9685"/>
    <lineage>
        <taxon>Eukaryota</taxon>
        <taxon>Metazoa</taxon>
        <taxon>Chordata</taxon>
        <taxon>Craniata</taxon>
        <taxon>Vertebrata</taxon>
        <taxon>Euteleostomi</taxon>
        <taxon>Mammalia</taxon>
        <taxon>Eutheria</taxon>
        <taxon>Laurasiatheria</taxon>
        <taxon>Carnivora</taxon>
        <taxon>Feliformia</taxon>
        <taxon>Felidae</taxon>
        <taxon>Felinae</taxon>
        <taxon>Felis</taxon>
    </lineage>
</organism>
<reference evidence="7" key="3">
    <citation type="submission" date="2025-09" db="UniProtKB">
        <authorList>
            <consortium name="Ensembl"/>
        </authorList>
    </citation>
    <scope>IDENTIFICATION</scope>
    <source>
        <strain evidence="7">breed Abyssinian</strain>
    </source>
</reference>
<keyword evidence="1" id="KW-0479">Metal-binding</keyword>
<dbReference type="Ensembl" id="ENSFCTT00005071077.1">
    <property type="protein sequence ID" value="ENSFCTP00005050493.1"/>
    <property type="gene ID" value="ENSFCTG00005025016.1"/>
</dbReference>
<feature type="domain" description="RING-type" evidence="5">
    <location>
        <begin position="76"/>
        <end position="118"/>
    </location>
</feature>
<accession>A0ABI7ZTT3</accession>
<dbReference type="InterPro" id="IPR043136">
    <property type="entry name" value="B30.2/SPRY_sf"/>
</dbReference>
<dbReference type="InterPro" id="IPR003879">
    <property type="entry name" value="Butyrophylin_SPRY"/>
</dbReference>
<keyword evidence="8" id="KW-1185">Reference proteome</keyword>
<feature type="domain" description="B30.2/SPRY" evidence="6">
    <location>
        <begin position="143"/>
        <end position="340"/>
    </location>
</feature>
<dbReference type="CDD" id="cd15821">
    <property type="entry name" value="SPRY_PRY_RFPL"/>
    <property type="match status" value="1"/>
</dbReference>
<dbReference type="InterPro" id="IPR050143">
    <property type="entry name" value="TRIM/RBCC"/>
</dbReference>
<name>A0ABI7ZTT3_FELCA</name>
<dbReference type="InterPro" id="IPR013320">
    <property type="entry name" value="ConA-like_dom_sf"/>
</dbReference>
<dbReference type="Proteomes" id="UP000823872">
    <property type="component" value="Chromosome E2"/>
</dbReference>
<dbReference type="Pfam" id="PF13765">
    <property type="entry name" value="PRY"/>
    <property type="match status" value="1"/>
</dbReference>
<evidence type="ECO:0000313" key="8">
    <source>
        <dbReference type="Proteomes" id="UP000823872"/>
    </source>
</evidence>
<dbReference type="InterPro" id="IPR001870">
    <property type="entry name" value="B30.2/SPRY"/>
</dbReference>